<evidence type="ECO:0000313" key="1">
    <source>
        <dbReference type="EMBL" id="CAG8483010.1"/>
    </source>
</evidence>
<evidence type="ECO:0000313" key="2">
    <source>
        <dbReference type="Proteomes" id="UP000789366"/>
    </source>
</evidence>
<sequence>MLQPRMFYDWDGQDLKPDSNQHSQCSPIMSRLSRRFWCSHSWPRYICVLLLEYGVVVLGVLLLEYVVVVLGSLVVTGVVIRVLRSCCRCCYCDFACFYRIVLLGLVFYLRGTAFFFCRRSWCHCIYVLLKCVADFGVIVFIDVVTGVVIKRYVIIVGAVIAISTLEESNGVALVVV</sequence>
<comment type="caution">
    <text evidence="1">The sequence shown here is derived from an EMBL/GenBank/DDBJ whole genome shotgun (WGS) entry which is preliminary data.</text>
</comment>
<proteinExistence type="predicted"/>
<name>A0ACA9KMP6_9GLOM</name>
<keyword evidence="2" id="KW-1185">Reference proteome</keyword>
<protein>
    <submittedName>
        <fullName evidence="1">28_t:CDS:1</fullName>
    </submittedName>
</protein>
<gene>
    <name evidence="1" type="ORF">SPELUC_LOCUS2209</name>
</gene>
<dbReference type="EMBL" id="CAJVPW010001396">
    <property type="protein sequence ID" value="CAG8483010.1"/>
    <property type="molecule type" value="Genomic_DNA"/>
</dbReference>
<reference evidence="1" key="1">
    <citation type="submission" date="2021-06" db="EMBL/GenBank/DDBJ databases">
        <authorList>
            <person name="Kallberg Y."/>
            <person name="Tangrot J."/>
            <person name="Rosling A."/>
        </authorList>
    </citation>
    <scope>NUCLEOTIDE SEQUENCE</scope>
    <source>
        <strain evidence="1">28 12/20/2015</strain>
    </source>
</reference>
<accession>A0ACA9KMP6</accession>
<organism evidence="1 2">
    <name type="scientific">Cetraspora pellucida</name>
    <dbReference type="NCBI Taxonomy" id="1433469"/>
    <lineage>
        <taxon>Eukaryota</taxon>
        <taxon>Fungi</taxon>
        <taxon>Fungi incertae sedis</taxon>
        <taxon>Mucoromycota</taxon>
        <taxon>Glomeromycotina</taxon>
        <taxon>Glomeromycetes</taxon>
        <taxon>Diversisporales</taxon>
        <taxon>Gigasporaceae</taxon>
        <taxon>Cetraspora</taxon>
    </lineage>
</organism>
<dbReference type="Proteomes" id="UP000789366">
    <property type="component" value="Unassembled WGS sequence"/>
</dbReference>